<proteinExistence type="predicted"/>
<organism evidence="2 3">
    <name type="scientific">Anopheles quadriannulatus</name>
    <name type="common">Mosquito</name>
    <dbReference type="NCBI Taxonomy" id="34691"/>
    <lineage>
        <taxon>Eukaryota</taxon>
        <taxon>Metazoa</taxon>
        <taxon>Ecdysozoa</taxon>
        <taxon>Arthropoda</taxon>
        <taxon>Hexapoda</taxon>
        <taxon>Insecta</taxon>
        <taxon>Pterygota</taxon>
        <taxon>Neoptera</taxon>
        <taxon>Endopterygota</taxon>
        <taxon>Diptera</taxon>
        <taxon>Nematocera</taxon>
        <taxon>Culicoidea</taxon>
        <taxon>Culicidae</taxon>
        <taxon>Anophelinae</taxon>
        <taxon>Anopheles</taxon>
    </lineage>
</organism>
<evidence type="ECO:0000313" key="2">
    <source>
        <dbReference type="EnsemblMetazoa" id="AQUA015201-PA"/>
    </source>
</evidence>
<evidence type="ECO:0000313" key="3">
    <source>
        <dbReference type="Proteomes" id="UP000076407"/>
    </source>
</evidence>
<reference evidence="2" key="1">
    <citation type="submission" date="2020-05" db="UniProtKB">
        <authorList>
            <consortium name="EnsemblMetazoa"/>
        </authorList>
    </citation>
    <scope>IDENTIFICATION</scope>
    <source>
        <strain evidence="2">SANGQUA</strain>
    </source>
</reference>
<dbReference type="EnsemblMetazoa" id="AQUA015201-RA">
    <property type="protein sequence ID" value="AQUA015201-PA"/>
    <property type="gene ID" value="AQUA015201"/>
</dbReference>
<accession>A0A182XTR7</accession>
<sequence length="51" mass="5535">MTTVDEFASSDVSKVDIVLRNPRATSSNATTNLSLATEMSTQPQDDDDDDE</sequence>
<evidence type="ECO:0000256" key="1">
    <source>
        <dbReference type="SAM" id="MobiDB-lite"/>
    </source>
</evidence>
<dbReference type="Proteomes" id="UP000076407">
    <property type="component" value="Unassembled WGS sequence"/>
</dbReference>
<dbReference type="AlphaFoldDB" id="A0A182XTR7"/>
<dbReference type="VEuPathDB" id="VectorBase:AQUA015201"/>
<keyword evidence="3" id="KW-1185">Reference proteome</keyword>
<name>A0A182XTR7_ANOQN</name>
<protein>
    <submittedName>
        <fullName evidence="2">Uncharacterized protein</fullName>
    </submittedName>
</protein>
<feature type="region of interest" description="Disordered" evidence="1">
    <location>
        <begin position="25"/>
        <end position="51"/>
    </location>
</feature>
<feature type="compositionally biased region" description="Polar residues" evidence="1">
    <location>
        <begin position="25"/>
        <end position="43"/>
    </location>
</feature>